<keyword evidence="2" id="KW-0503">Monooxygenase</keyword>
<evidence type="ECO:0000256" key="3">
    <source>
        <dbReference type="ARBA" id="ARBA00024018"/>
    </source>
</evidence>
<dbReference type="Gene3D" id="3.50.50.60">
    <property type="entry name" value="FAD/NAD(P)-binding domain"/>
    <property type="match status" value="1"/>
</dbReference>
<accession>A0AAP0HTV3</accession>
<comment type="similarity">
    <text evidence="3">Belongs to the 3-hydroxybenzoate 6-hydroxylase family.</text>
</comment>
<sequence>MEFLAQELEDVVIVGAGIAGLATAVALKRVGVRSVVLERSDELRTTGAALSLFPNAWIALEALGVAQKLTSIYHPFKRGYVTNLENGSVQEVSFNRLLDERNVKGARTVHRKALLETLAGELTSDAIRYSTKLSSIETCTQGDSSMSILHMEDGSIIKAKVLIGCDGIHSAVASWLGLSEPVHSGRFAVRGLAVMPQGHGLNNEVHQFLHNGSRAGVTHLTDTEAYWFITYPSTLSEEEDMRTGDPTLVQRKVLEKLANYPPMLLEYVQHSDLTTLSWAPLMLRLPWDLLFKNLTKGNVTVAGDALHPMTPDLGQGGCSSLEDAVILARHIGTSFLKHKKIVPIEMTEVLKLYVKERRWRAMALITGSYLSGRVQQGGSKWMMNFIRDKLFYRFLFRRIADFINFDCGKLPCVNSSKEVDDDHNKIE</sequence>
<dbReference type="GO" id="GO:0071949">
    <property type="term" value="F:FAD binding"/>
    <property type="evidence" value="ECO:0007669"/>
    <property type="project" value="InterPro"/>
</dbReference>
<dbReference type="Proteomes" id="UP001417504">
    <property type="component" value="Unassembled WGS sequence"/>
</dbReference>
<dbReference type="Pfam" id="PF01494">
    <property type="entry name" value="FAD_binding_3"/>
    <property type="match status" value="1"/>
</dbReference>
<evidence type="ECO:0000256" key="1">
    <source>
        <dbReference type="ARBA" id="ARBA00023002"/>
    </source>
</evidence>
<dbReference type="GO" id="GO:0004497">
    <property type="term" value="F:monooxygenase activity"/>
    <property type="evidence" value="ECO:0007669"/>
    <property type="project" value="UniProtKB-KW"/>
</dbReference>
<dbReference type="AlphaFoldDB" id="A0AAP0HTV3"/>
<comment type="caution">
    <text evidence="5">The sequence shown here is derived from an EMBL/GenBank/DDBJ whole genome shotgun (WGS) entry which is preliminary data.</text>
</comment>
<dbReference type="InterPro" id="IPR044560">
    <property type="entry name" value="MOase"/>
</dbReference>
<evidence type="ECO:0000256" key="2">
    <source>
        <dbReference type="ARBA" id="ARBA00023033"/>
    </source>
</evidence>
<dbReference type="SUPFAM" id="SSF51905">
    <property type="entry name" value="FAD/NAD(P)-binding domain"/>
    <property type="match status" value="1"/>
</dbReference>
<dbReference type="EMBL" id="JBBNAE010000009">
    <property type="protein sequence ID" value="KAK9096346.1"/>
    <property type="molecule type" value="Genomic_DNA"/>
</dbReference>
<feature type="domain" description="FAD-binding" evidence="4">
    <location>
        <begin position="10"/>
        <end position="365"/>
    </location>
</feature>
<evidence type="ECO:0000259" key="4">
    <source>
        <dbReference type="Pfam" id="PF01494"/>
    </source>
</evidence>
<name>A0AAP0HTV3_9MAGN</name>
<dbReference type="InterPro" id="IPR002938">
    <property type="entry name" value="FAD-bd"/>
</dbReference>
<dbReference type="PANTHER" id="PTHR45934:SF1">
    <property type="entry name" value="OS04G0423100 PROTEIN"/>
    <property type="match status" value="1"/>
</dbReference>
<evidence type="ECO:0000313" key="5">
    <source>
        <dbReference type="EMBL" id="KAK9096346.1"/>
    </source>
</evidence>
<gene>
    <name evidence="5" type="ORF">Sjap_021843</name>
</gene>
<organism evidence="5 6">
    <name type="scientific">Stephania japonica</name>
    <dbReference type="NCBI Taxonomy" id="461633"/>
    <lineage>
        <taxon>Eukaryota</taxon>
        <taxon>Viridiplantae</taxon>
        <taxon>Streptophyta</taxon>
        <taxon>Embryophyta</taxon>
        <taxon>Tracheophyta</taxon>
        <taxon>Spermatophyta</taxon>
        <taxon>Magnoliopsida</taxon>
        <taxon>Ranunculales</taxon>
        <taxon>Menispermaceae</taxon>
        <taxon>Menispermoideae</taxon>
        <taxon>Cissampelideae</taxon>
        <taxon>Stephania</taxon>
    </lineage>
</organism>
<reference evidence="5 6" key="1">
    <citation type="submission" date="2024-01" db="EMBL/GenBank/DDBJ databases">
        <title>Genome assemblies of Stephania.</title>
        <authorList>
            <person name="Yang L."/>
        </authorList>
    </citation>
    <scope>NUCLEOTIDE SEQUENCE [LARGE SCALE GENOMIC DNA]</scope>
    <source>
        <strain evidence="5">QJT</strain>
        <tissue evidence="5">Leaf</tissue>
    </source>
</reference>
<dbReference type="PANTHER" id="PTHR45934">
    <property type="entry name" value="FAD/NAD(P)-BINDING OXIDOREDUCTASE FAMILY PROTEIN"/>
    <property type="match status" value="1"/>
</dbReference>
<dbReference type="InterPro" id="IPR036188">
    <property type="entry name" value="FAD/NAD-bd_sf"/>
</dbReference>
<proteinExistence type="inferred from homology"/>
<evidence type="ECO:0000313" key="6">
    <source>
        <dbReference type="Proteomes" id="UP001417504"/>
    </source>
</evidence>
<dbReference type="PRINTS" id="PR00420">
    <property type="entry name" value="RNGMNOXGNASE"/>
</dbReference>
<keyword evidence="1" id="KW-0560">Oxidoreductase</keyword>
<protein>
    <recommendedName>
        <fullName evidence="4">FAD-binding domain-containing protein</fullName>
    </recommendedName>
</protein>
<keyword evidence="6" id="KW-1185">Reference proteome</keyword>